<name>G5K9Y7_9STRE</name>
<accession>G5K9Y7</accession>
<comment type="caution">
    <text evidence="1">The sequence shown here is derived from an EMBL/GenBank/DDBJ whole genome shotgun (WGS) entry which is preliminary data.</text>
</comment>
<dbReference type="Proteomes" id="UP000003217">
    <property type="component" value="Unassembled WGS sequence"/>
</dbReference>
<evidence type="ECO:0000313" key="1">
    <source>
        <dbReference type="EMBL" id="EHI64781.1"/>
    </source>
</evidence>
<keyword evidence="2" id="KW-1185">Reference proteome</keyword>
<evidence type="ECO:0000313" key="2">
    <source>
        <dbReference type="Proteomes" id="UP000003217"/>
    </source>
</evidence>
<proteinExistence type="predicted"/>
<gene>
    <name evidence="1" type="ORF">STRPS_0807</name>
</gene>
<protein>
    <submittedName>
        <fullName evidence="1">Uncharacterized protein</fullName>
    </submittedName>
</protein>
<sequence>MEQEAEKQALENSPCKLPSYQPKAKLEKGFAFLDFKCQKIVFQPLKL</sequence>
<dbReference type="EMBL" id="AEUY02000005">
    <property type="protein sequence ID" value="EHI64781.1"/>
    <property type="molecule type" value="Genomic_DNA"/>
</dbReference>
<reference evidence="1 2" key="1">
    <citation type="journal article" date="2014" name="Int. J. Syst. Evol. Microbiol.">
        <title>Phylogenomics and the dynamic genome evolution of the genus Streptococcus.</title>
        <authorList>
            <consortium name="The Broad Institute Genome Sequencing Platform"/>
            <person name="Richards V.P."/>
            <person name="Palmer S.R."/>
            <person name="Pavinski Bitar P.D."/>
            <person name="Qin X."/>
            <person name="Weinstock G.M."/>
            <person name="Highlander S.K."/>
            <person name="Town C.D."/>
            <person name="Burne R.A."/>
            <person name="Stanhope M.J."/>
        </authorList>
    </citation>
    <scope>NUCLEOTIDE SEQUENCE [LARGE SCALE GENOMIC DNA]</scope>
    <source>
        <strain evidence="1 2">LQ 940-04</strain>
    </source>
</reference>
<organism evidence="1 2">
    <name type="scientific">Streptococcus pseudoporcinus LQ 940-04</name>
    <dbReference type="NCBI Taxonomy" id="875093"/>
    <lineage>
        <taxon>Bacteria</taxon>
        <taxon>Bacillati</taxon>
        <taxon>Bacillota</taxon>
        <taxon>Bacilli</taxon>
        <taxon>Lactobacillales</taxon>
        <taxon>Streptococcaceae</taxon>
        <taxon>Streptococcus</taxon>
    </lineage>
</organism>
<dbReference type="AlphaFoldDB" id="G5K9Y7"/>